<dbReference type="PANTHER" id="PTHR18964:SF149">
    <property type="entry name" value="BIFUNCTIONAL UDP-N-ACETYLGLUCOSAMINE 2-EPIMERASE_N-ACETYLMANNOSAMINE KINASE"/>
    <property type="match status" value="1"/>
</dbReference>
<dbReference type="Gene3D" id="3.30.420.40">
    <property type="match status" value="2"/>
</dbReference>
<dbReference type="Proteomes" id="UP000250369">
    <property type="component" value="Unassembled WGS sequence"/>
</dbReference>
<keyword evidence="2" id="KW-0472">Membrane</keyword>
<dbReference type="SUPFAM" id="SSF53067">
    <property type="entry name" value="Actin-like ATPase domain"/>
    <property type="match status" value="1"/>
</dbReference>
<comment type="caution">
    <text evidence="3">The sequence shown here is derived from an EMBL/GenBank/DDBJ whole genome shotgun (WGS) entry which is preliminary data.</text>
</comment>
<organism evidence="3 4">
    <name type="scientific">Paenibacillus contaminans</name>
    <dbReference type="NCBI Taxonomy" id="450362"/>
    <lineage>
        <taxon>Bacteria</taxon>
        <taxon>Bacillati</taxon>
        <taxon>Bacillota</taxon>
        <taxon>Bacilli</taxon>
        <taxon>Bacillales</taxon>
        <taxon>Paenibacillaceae</taxon>
        <taxon>Paenibacillus</taxon>
    </lineage>
</organism>
<protein>
    <submittedName>
        <fullName evidence="3">ROK family protein</fullName>
    </submittedName>
</protein>
<name>A0A329MPN3_9BACL</name>
<reference evidence="3 4" key="1">
    <citation type="journal article" date="2009" name="Int. J. Syst. Evol. Microbiol.">
        <title>Paenibacillus contaminans sp. nov., isolated from a contaminated laboratory plate.</title>
        <authorList>
            <person name="Chou J.H."/>
            <person name="Lee J.H."/>
            <person name="Lin M.C."/>
            <person name="Chang P.S."/>
            <person name="Arun A.B."/>
            <person name="Young C.C."/>
            <person name="Chen W.M."/>
        </authorList>
    </citation>
    <scope>NUCLEOTIDE SEQUENCE [LARGE SCALE GENOMIC DNA]</scope>
    <source>
        <strain evidence="3 4">CKOBP-6</strain>
    </source>
</reference>
<sequence>MSYVIGIDIGGTNIVCGLLDEQYNLLGKVKQPTEAAKGSDHVFAKINGMIDQLFAETGKDRSKLIAVGAGTPGFIDSDRGVCLFAGNLGWRDLEVAKLLGEYVKVPVFIDNDVRMYVYGETIKGSVQGVDHVYGITLGTGLASGMVNDGKLYYGGGYMAGELGHVHIDGESTPCGCGMKGCLETIASATGIARQARERITQGEESVMQAWFPEGDLSGLTATHVSKAYDEGDRLAIDIMNYTGTVLGKALAYAITLFSPNALVIGGGAALAGERLFKPMREAIQANVYSGYWDKLSIHQGTLIDDGGLIGSAAFARSRV</sequence>
<keyword evidence="2" id="KW-1133">Transmembrane helix</keyword>
<dbReference type="PANTHER" id="PTHR18964">
    <property type="entry name" value="ROK (REPRESSOR, ORF, KINASE) FAMILY"/>
    <property type="match status" value="1"/>
</dbReference>
<dbReference type="RefSeq" id="WP_113030188.1">
    <property type="nucleotide sequence ID" value="NZ_QMFB01000003.1"/>
</dbReference>
<dbReference type="OrthoDB" id="9810372at2"/>
<dbReference type="EMBL" id="QMFB01000003">
    <property type="protein sequence ID" value="RAV21879.1"/>
    <property type="molecule type" value="Genomic_DNA"/>
</dbReference>
<accession>A0A329MPN3</accession>
<dbReference type="Pfam" id="PF00480">
    <property type="entry name" value="ROK"/>
    <property type="match status" value="1"/>
</dbReference>
<feature type="transmembrane region" description="Helical" evidence="2">
    <location>
        <begin position="249"/>
        <end position="271"/>
    </location>
</feature>
<keyword evidence="2" id="KW-0812">Transmembrane</keyword>
<dbReference type="InterPro" id="IPR000600">
    <property type="entry name" value="ROK"/>
</dbReference>
<proteinExistence type="inferred from homology"/>
<evidence type="ECO:0000313" key="3">
    <source>
        <dbReference type="EMBL" id="RAV21879.1"/>
    </source>
</evidence>
<dbReference type="AlphaFoldDB" id="A0A329MPN3"/>
<dbReference type="InterPro" id="IPR043129">
    <property type="entry name" value="ATPase_NBD"/>
</dbReference>
<evidence type="ECO:0000313" key="4">
    <source>
        <dbReference type="Proteomes" id="UP000250369"/>
    </source>
</evidence>
<evidence type="ECO:0000256" key="2">
    <source>
        <dbReference type="SAM" id="Phobius"/>
    </source>
</evidence>
<comment type="similarity">
    <text evidence="1">Belongs to the ROK (NagC/XylR) family.</text>
</comment>
<keyword evidence="4" id="KW-1185">Reference proteome</keyword>
<evidence type="ECO:0000256" key="1">
    <source>
        <dbReference type="ARBA" id="ARBA00006479"/>
    </source>
</evidence>
<gene>
    <name evidence="3" type="ORF">DQG23_07445</name>
</gene>